<dbReference type="InterPro" id="IPR008471">
    <property type="entry name" value="MnmC-like_methylTransf"/>
</dbReference>
<dbReference type="PANTHER" id="PTHR39963:SF1">
    <property type="entry name" value="MNMC-LIKE METHYLTRANSFERASE DOMAIN-CONTAINING PROTEIN"/>
    <property type="match status" value="1"/>
</dbReference>
<dbReference type="GO" id="GO:0016645">
    <property type="term" value="F:oxidoreductase activity, acting on the CH-NH group of donors"/>
    <property type="evidence" value="ECO:0007669"/>
    <property type="project" value="InterPro"/>
</dbReference>
<dbReference type="PANTHER" id="PTHR39963">
    <property type="entry name" value="SLL0983 PROTEIN"/>
    <property type="match status" value="1"/>
</dbReference>
<dbReference type="EMBL" id="CP011859">
    <property type="protein sequence ID" value="AQY22568.1"/>
    <property type="molecule type" value="Genomic_DNA"/>
</dbReference>
<gene>
    <name evidence="2" type="primary">mnmC</name>
    <name evidence="2" type="ORF">AB406_1624</name>
</gene>
<dbReference type="Gene3D" id="3.40.50.150">
    <property type="entry name" value="Vaccinia Virus protein VP39"/>
    <property type="match status" value="1"/>
</dbReference>
<dbReference type="AlphaFoldDB" id="A0A1S7DU34"/>
<feature type="domain" description="MnmC-like methyltransferase" evidence="1">
    <location>
        <begin position="156"/>
        <end position="237"/>
    </location>
</feature>
<dbReference type="SUPFAM" id="SSF53335">
    <property type="entry name" value="S-adenosyl-L-methionine-dependent methyltransferases"/>
    <property type="match status" value="1"/>
</dbReference>
<evidence type="ECO:0000259" key="1">
    <source>
        <dbReference type="Pfam" id="PF05430"/>
    </source>
</evidence>
<dbReference type="NCBIfam" id="NF033855">
    <property type="entry name" value="tRNA_MNMC2"/>
    <property type="match status" value="1"/>
</dbReference>
<sequence>MEYPNFGLFLKKNRMKREVKLTADGSKTLFINDLSEGYHSHHGALQEARHVFIKNGLDRVNDLEINILELGFGTGLNALVSMEKIRASNDIKKINYFTLEKYPVSLEEVKELSFHNLFNFPDIDIINEALHECEWEKSCEVLPNFNITKINIDFYELKNIELPKIDLVHFDCFGARVQPDLWELPLMEMVAEKMKVGGLLTTYSSKGSFQRVLKSLNFKVEKLEGPKGKREMINAWKM</sequence>
<accession>A0A1S7DU34</accession>
<name>A0A1S7DU34_RIEAN</name>
<dbReference type="InterPro" id="IPR029063">
    <property type="entry name" value="SAM-dependent_MTases_sf"/>
</dbReference>
<dbReference type="Proteomes" id="UP000189883">
    <property type="component" value="Chromosome"/>
</dbReference>
<dbReference type="InterPro" id="IPR047785">
    <property type="entry name" value="tRNA_MNMC2"/>
</dbReference>
<evidence type="ECO:0000313" key="3">
    <source>
        <dbReference type="Proteomes" id="UP000189883"/>
    </source>
</evidence>
<dbReference type="GO" id="GO:0004808">
    <property type="term" value="F:tRNA (5-methylaminomethyl-2-thiouridylate)(34)-methyltransferase activity"/>
    <property type="evidence" value="ECO:0007669"/>
    <property type="project" value="InterPro"/>
</dbReference>
<proteinExistence type="predicted"/>
<dbReference type="Pfam" id="PF05430">
    <property type="entry name" value="Methyltransf_30"/>
    <property type="match status" value="1"/>
</dbReference>
<evidence type="ECO:0000313" key="2">
    <source>
        <dbReference type="EMBL" id="AQY22568.1"/>
    </source>
</evidence>
<protein>
    <submittedName>
        <fullName evidence="2">tRNA 5-methylaminomethyl-2-thiouridine biosynthesis bifunctional protein MnmC</fullName>
    </submittedName>
</protein>
<organism evidence="2 3">
    <name type="scientific">Riemerella anatipestifer</name>
    <name type="common">Moraxella anatipestifer</name>
    <dbReference type="NCBI Taxonomy" id="34085"/>
    <lineage>
        <taxon>Bacteria</taxon>
        <taxon>Pseudomonadati</taxon>
        <taxon>Bacteroidota</taxon>
        <taxon>Flavobacteriia</taxon>
        <taxon>Flavobacteriales</taxon>
        <taxon>Weeksellaceae</taxon>
        <taxon>Riemerella</taxon>
    </lineage>
</organism>
<reference evidence="2 3" key="1">
    <citation type="submission" date="2015-06" db="EMBL/GenBank/DDBJ databases">
        <title>R. anatipestifer strain HXb2 is the most virulent strain so far, and the genome sequence would help us uncover the pathogenesis.</title>
        <authorList>
            <person name="Hu Q."/>
            <person name="Qi J."/>
            <person name="Bo H."/>
            <person name="Liu G."/>
            <person name="Tao M."/>
            <person name="Ding Y."/>
            <person name="Xue Y."/>
        </authorList>
    </citation>
    <scope>NUCLEOTIDE SEQUENCE [LARGE SCALE GENOMIC DNA]</scope>
    <source>
        <strain evidence="2 3">HXb2</strain>
    </source>
</reference>